<organism evidence="1 2">
    <name type="scientific">Irpex rosettiformis</name>
    <dbReference type="NCBI Taxonomy" id="378272"/>
    <lineage>
        <taxon>Eukaryota</taxon>
        <taxon>Fungi</taxon>
        <taxon>Dikarya</taxon>
        <taxon>Basidiomycota</taxon>
        <taxon>Agaricomycotina</taxon>
        <taxon>Agaricomycetes</taxon>
        <taxon>Polyporales</taxon>
        <taxon>Irpicaceae</taxon>
        <taxon>Irpex</taxon>
    </lineage>
</organism>
<gene>
    <name evidence="1" type="ORF">BDY19DRAFT_992870</name>
</gene>
<proteinExistence type="predicted"/>
<dbReference type="Proteomes" id="UP001055072">
    <property type="component" value="Unassembled WGS sequence"/>
</dbReference>
<evidence type="ECO:0000313" key="1">
    <source>
        <dbReference type="EMBL" id="KAI0089922.1"/>
    </source>
</evidence>
<protein>
    <submittedName>
        <fullName evidence="1">Uncharacterized protein</fullName>
    </submittedName>
</protein>
<accession>A0ACB8U6J2</accession>
<keyword evidence="2" id="KW-1185">Reference proteome</keyword>
<name>A0ACB8U6J2_9APHY</name>
<dbReference type="EMBL" id="MU274909">
    <property type="protein sequence ID" value="KAI0089922.1"/>
    <property type="molecule type" value="Genomic_DNA"/>
</dbReference>
<evidence type="ECO:0000313" key="2">
    <source>
        <dbReference type="Proteomes" id="UP001055072"/>
    </source>
</evidence>
<sequence>MPMTRRPFVPGLWHGRPMEPEQSDATDEYSDDSYDSEFEEEFGELYEPLDRVFKVGEKVWIHCDRIWYNGVIRHLKTPDQTKNGRVRYFVYFRRKNSSVNMRSGFHPMEGALKPDTIRIRRLLSQSGARIGSEWDAL</sequence>
<reference evidence="1" key="1">
    <citation type="journal article" date="2021" name="Environ. Microbiol.">
        <title>Gene family expansions and transcriptome signatures uncover fungal adaptations to wood decay.</title>
        <authorList>
            <person name="Hage H."/>
            <person name="Miyauchi S."/>
            <person name="Viragh M."/>
            <person name="Drula E."/>
            <person name="Min B."/>
            <person name="Chaduli D."/>
            <person name="Navarro D."/>
            <person name="Favel A."/>
            <person name="Norest M."/>
            <person name="Lesage-Meessen L."/>
            <person name="Balint B."/>
            <person name="Merenyi Z."/>
            <person name="de Eugenio L."/>
            <person name="Morin E."/>
            <person name="Martinez A.T."/>
            <person name="Baldrian P."/>
            <person name="Stursova M."/>
            <person name="Martinez M.J."/>
            <person name="Novotny C."/>
            <person name="Magnuson J.K."/>
            <person name="Spatafora J.W."/>
            <person name="Maurice S."/>
            <person name="Pangilinan J."/>
            <person name="Andreopoulos W."/>
            <person name="LaButti K."/>
            <person name="Hundley H."/>
            <person name="Na H."/>
            <person name="Kuo A."/>
            <person name="Barry K."/>
            <person name="Lipzen A."/>
            <person name="Henrissat B."/>
            <person name="Riley R."/>
            <person name="Ahrendt S."/>
            <person name="Nagy L.G."/>
            <person name="Grigoriev I.V."/>
            <person name="Martin F."/>
            <person name="Rosso M.N."/>
        </authorList>
    </citation>
    <scope>NUCLEOTIDE SEQUENCE</scope>
    <source>
        <strain evidence="1">CBS 384.51</strain>
    </source>
</reference>
<comment type="caution">
    <text evidence="1">The sequence shown here is derived from an EMBL/GenBank/DDBJ whole genome shotgun (WGS) entry which is preliminary data.</text>
</comment>